<evidence type="ECO:0000256" key="3">
    <source>
        <dbReference type="ARBA" id="ARBA00022827"/>
    </source>
</evidence>
<dbReference type="Pfam" id="PF01494">
    <property type="entry name" value="FAD_binding_3"/>
    <property type="match status" value="1"/>
</dbReference>
<sequence length="538" mass="59254">MLHEYDVIICGAGSAGLCAAAWLSRCGISFRLLEKRSGPLKVGQADGVQCRTVEIFESFGLSEDLMREAYHVLEVSFWESVGDGIARKRRTVDTPKGLSHMPHVILNQARVNELMIEDVRRFGGSEIEYGYEVQSVHVDDQLASDPNAHCVSVFAVKDGVRKEFRAKYVLGCDGAHSVTRKSLHINMVGNSTDAVWGVMDVYPRTNFPDIRKKVMIHSHLGNIIIIPREGGSLTRFYVELAPGTQASEVQLEDLQHATSSILQPYQIDFVDTAWWSAYAIGQRLADKFTYKNRAFLTGDACHTHSPKAGQGMNVSLQDGHNIGWKLAAVLNGNAKPTLLETYVLERQKVAAELIAFDESWTKLFKTGNDAATAQEVSERFIQAARYTAGLTSRYDDSAVIDNKRSAVGLGRSLKTGMRFPTTQVVRFCDAKPMQLARALPADGRWRLVVFGGFISNEGTFEALQKLADVLGGSDGIVSNLTPKGADLDSVIETIVVLSGKRHDLEQDDIPEYFRPTTGKMQIQGKPTASVSCAPAYLY</sequence>
<dbReference type="OrthoDB" id="1716816at2759"/>
<dbReference type="PANTHER" id="PTHR43004">
    <property type="entry name" value="TRK SYSTEM POTASSIUM UPTAKE PROTEIN"/>
    <property type="match status" value="1"/>
</dbReference>
<comment type="caution">
    <text evidence="7">The sequence shown here is derived from an EMBL/GenBank/DDBJ whole genome shotgun (WGS) entry which is preliminary data.</text>
</comment>
<evidence type="ECO:0000313" key="8">
    <source>
        <dbReference type="Proteomes" id="UP000325902"/>
    </source>
</evidence>
<dbReference type="Gene3D" id="3.40.30.20">
    <property type="match status" value="1"/>
</dbReference>
<dbReference type="SUPFAM" id="SSF51905">
    <property type="entry name" value="FAD/NAD(P)-binding domain"/>
    <property type="match status" value="1"/>
</dbReference>
<gene>
    <name evidence="7" type="primary">terD_1</name>
    <name evidence="7" type="ORF">DBV05_g7506</name>
</gene>
<name>A0A5N5D7Q3_9PEZI</name>
<dbReference type="EMBL" id="VCHE01000052">
    <property type="protein sequence ID" value="KAB2573836.1"/>
    <property type="molecule type" value="Genomic_DNA"/>
</dbReference>
<dbReference type="InterPro" id="IPR002938">
    <property type="entry name" value="FAD-bd"/>
</dbReference>
<dbReference type="InterPro" id="IPR012941">
    <property type="entry name" value="Phe_hydrox_C_dim_dom"/>
</dbReference>
<comment type="similarity">
    <text evidence="1">Belongs to the PheA/TfdB FAD monooxygenase family.</text>
</comment>
<reference evidence="7 8" key="1">
    <citation type="journal article" date="2019" name="Sci. Rep.">
        <title>A multi-omics analysis of the grapevine pathogen Lasiodiplodia theobromae reveals that temperature affects the expression of virulence- and pathogenicity-related genes.</title>
        <authorList>
            <person name="Felix C."/>
            <person name="Meneses R."/>
            <person name="Goncalves M.F.M."/>
            <person name="Tilleman L."/>
            <person name="Duarte A.S."/>
            <person name="Jorrin-Novo J.V."/>
            <person name="Van de Peer Y."/>
            <person name="Deforce D."/>
            <person name="Van Nieuwerburgh F."/>
            <person name="Esteves A.C."/>
            <person name="Alves A."/>
        </authorList>
    </citation>
    <scope>NUCLEOTIDE SEQUENCE [LARGE SCALE GENOMIC DNA]</scope>
    <source>
        <strain evidence="7 8">LA-SOL3</strain>
    </source>
</reference>
<keyword evidence="7" id="KW-0503">Monooxygenase</keyword>
<dbReference type="InterPro" id="IPR050641">
    <property type="entry name" value="RIFMO-like"/>
</dbReference>
<dbReference type="PANTHER" id="PTHR43004:SF10">
    <property type="entry name" value="2-MONOOXYGENASE, PUTATIVE (AFU_ORTHOLOGUE AFUA_6G11480)-RELATED"/>
    <property type="match status" value="1"/>
</dbReference>
<dbReference type="Gene3D" id="3.50.50.60">
    <property type="entry name" value="FAD/NAD(P)-binding domain"/>
    <property type="match status" value="1"/>
</dbReference>
<dbReference type="CDD" id="cd02979">
    <property type="entry name" value="PHOX_C"/>
    <property type="match status" value="1"/>
</dbReference>
<keyword evidence="3" id="KW-0274">FAD</keyword>
<organism evidence="7 8">
    <name type="scientific">Lasiodiplodia theobromae</name>
    <dbReference type="NCBI Taxonomy" id="45133"/>
    <lineage>
        <taxon>Eukaryota</taxon>
        <taxon>Fungi</taxon>
        <taxon>Dikarya</taxon>
        <taxon>Ascomycota</taxon>
        <taxon>Pezizomycotina</taxon>
        <taxon>Dothideomycetes</taxon>
        <taxon>Dothideomycetes incertae sedis</taxon>
        <taxon>Botryosphaeriales</taxon>
        <taxon>Botryosphaeriaceae</taxon>
        <taxon>Lasiodiplodia</taxon>
    </lineage>
</organism>
<dbReference type="InterPro" id="IPR036188">
    <property type="entry name" value="FAD/NAD-bd_sf"/>
</dbReference>
<dbReference type="SUPFAM" id="SSF54373">
    <property type="entry name" value="FAD-linked reductases, C-terminal domain"/>
    <property type="match status" value="1"/>
</dbReference>
<proteinExistence type="inferred from homology"/>
<accession>A0A5N5D7Q3</accession>
<evidence type="ECO:0000256" key="4">
    <source>
        <dbReference type="ARBA" id="ARBA00023002"/>
    </source>
</evidence>
<evidence type="ECO:0000313" key="7">
    <source>
        <dbReference type="EMBL" id="KAB2573836.1"/>
    </source>
</evidence>
<dbReference type="Gene3D" id="3.30.9.10">
    <property type="entry name" value="D-Amino Acid Oxidase, subunit A, domain 2"/>
    <property type="match status" value="1"/>
</dbReference>
<dbReference type="SUPFAM" id="SSF52833">
    <property type="entry name" value="Thioredoxin-like"/>
    <property type="match status" value="1"/>
</dbReference>
<dbReference type="Proteomes" id="UP000325902">
    <property type="component" value="Unassembled WGS sequence"/>
</dbReference>
<keyword evidence="4" id="KW-0560">Oxidoreductase</keyword>
<evidence type="ECO:0000256" key="2">
    <source>
        <dbReference type="ARBA" id="ARBA00022630"/>
    </source>
</evidence>
<protein>
    <submittedName>
        <fullName evidence="7">FAD-dependent monooxygenase terD</fullName>
    </submittedName>
</protein>
<feature type="domain" description="FAD-binding" evidence="5">
    <location>
        <begin position="4"/>
        <end position="356"/>
    </location>
</feature>
<dbReference type="InterPro" id="IPR038220">
    <property type="entry name" value="PHOX_C_sf"/>
</dbReference>
<dbReference type="Pfam" id="PF07976">
    <property type="entry name" value="Phe_hydrox_dim"/>
    <property type="match status" value="1"/>
</dbReference>
<dbReference type="PRINTS" id="PR00420">
    <property type="entry name" value="RNGMNOXGNASE"/>
</dbReference>
<evidence type="ECO:0000259" key="6">
    <source>
        <dbReference type="Pfam" id="PF07976"/>
    </source>
</evidence>
<evidence type="ECO:0000256" key="1">
    <source>
        <dbReference type="ARBA" id="ARBA00007801"/>
    </source>
</evidence>
<feature type="domain" description="Phenol hydroxylase-like C-terminal dimerisation" evidence="6">
    <location>
        <begin position="393"/>
        <end position="522"/>
    </location>
</feature>
<keyword evidence="2" id="KW-0285">Flavoprotein</keyword>
<evidence type="ECO:0000259" key="5">
    <source>
        <dbReference type="Pfam" id="PF01494"/>
    </source>
</evidence>
<dbReference type="AlphaFoldDB" id="A0A5N5D7Q3"/>
<dbReference type="InterPro" id="IPR036249">
    <property type="entry name" value="Thioredoxin-like_sf"/>
</dbReference>
<keyword evidence="8" id="KW-1185">Reference proteome</keyword>
<dbReference type="GO" id="GO:0071949">
    <property type="term" value="F:FAD binding"/>
    <property type="evidence" value="ECO:0007669"/>
    <property type="project" value="InterPro"/>
</dbReference>
<dbReference type="GO" id="GO:0016709">
    <property type="term" value="F:oxidoreductase activity, acting on paired donors, with incorporation or reduction of molecular oxygen, NAD(P)H as one donor, and incorporation of one atom of oxygen"/>
    <property type="evidence" value="ECO:0007669"/>
    <property type="project" value="UniProtKB-ARBA"/>
</dbReference>